<keyword evidence="2" id="KW-1185">Reference proteome</keyword>
<dbReference type="PANTHER" id="PTHR30283">
    <property type="entry name" value="PEROXIDE STRESS RESPONSE PROTEIN YAAA"/>
    <property type="match status" value="1"/>
</dbReference>
<dbReference type="AlphaFoldDB" id="A0A2M9D1N1"/>
<dbReference type="Pfam" id="PF03883">
    <property type="entry name" value="H2O2_YaaD"/>
    <property type="match status" value="1"/>
</dbReference>
<dbReference type="GO" id="GO:0005829">
    <property type="term" value="C:cytosol"/>
    <property type="evidence" value="ECO:0007669"/>
    <property type="project" value="TreeGrafter"/>
</dbReference>
<dbReference type="InterPro" id="IPR005583">
    <property type="entry name" value="YaaA"/>
</dbReference>
<dbReference type="PANTHER" id="PTHR30283:SF4">
    <property type="entry name" value="PEROXIDE STRESS RESISTANCE PROTEIN YAAA"/>
    <property type="match status" value="1"/>
</dbReference>
<evidence type="ECO:0000313" key="1">
    <source>
        <dbReference type="EMBL" id="PJJ78070.1"/>
    </source>
</evidence>
<dbReference type="EMBL" id="PGFH01000003">
    <property type="protein sequence ID" value="PJJ78070.1"/>
    <property type="molecule type" value="Genomic_DNA"/>
</dbReference>
<proteinExistence type="predicted"/>
<dbReference type="RefSeq" id="WP_100389981.1">
    <property type="nucleotide sequence ID" value="NZ_BMZU01000001.1"/>
</dbReference>
<dbReference type="GO" id="GO:0033194">
    <property type="term" value="P:response to hydroperoxide"/>
    <property type="evidence" value="ECO:0007669"/>
    <property type="project" value="TreeGrafter"/>
</dbReference>
<dbReference type="Proteomes" id="UP000231742">
    <property type="component" value="Unassembled WGS sequence"/>
</dbReference>
<dbReference type="OrthoDB" id="3210767at2"/>
<protein>
    <recommendedName>
        <fullName evidence="3">Peroxide stress protein YaaA</fullName>
    </recommendedName>
</protein>
<reference evidence="1 2" key="1">
    <citation type="submission" date="2017-11" db="EMBL/GenBank/DDBJ databases">
        <title>Genomic Encyclopedia of Archaeal and Bacterial Type Strains, Phase II (KMG-II): From Individual Species to Whole Genera.</title>
        <authorList>
            <person name="Goeker M."/>
        </authorList>
    </citation>
    <scope>NUCLEOTIDE SEQUENCE [LARGE SCALE GENOMIC DNA]</scope>
    <source>
        <strain evidence="1 2">DSM 16400</strain>
    </source>
</reference>
<evidence type="ECO:0000313" key="2">
    <source>
        <dbReference type="Proteomes" id="UP000231742"/>
    </source>
</evidence>
<organism evidence="1 2">
    <name type="scientific">Salinibacterium amurskyense</name>
    <dbReference type="NCBI Taxonomy" id="205941"/>
    <lineage>
        <taxon>Bacteria</taxon>
        <taxon>Bacillati</taxon>
        <taxon>Actinomycetota</taxon>
        <taxon>Actinomycetes</taxon>
        <taxon>Micrococcales</taxon>
        <taxon>Microbacteriaceae</taxon>
        <taxon>Salinibacterium</taxon>
    </lineage>
</organism>
<evidence type="ECO:0008006" key="3">
    <source>
        <dbReference type="Google" id="ProtNLM"/>
    </source>
</evidence>
<name>A0A2M9D1N1_9MICO</name>
<gene>
    <name evidence="1" type="ORF">CLV85_2525</name>
</gene>
<accession>A0A2M9D1N1</accession>
<sequence length="249" mass="26483">MIVLLPPSETKRDGGDQGAVLDWDRLSFPELTQPRQAVVSAVSELAGDTEAAQRALGISAKQLFEVERNRTLATAPVMPALERYTGVLFDGLDAATMTTDERSFAHETVVVHSALFGPIGAGDPIPAYRLSHNSKVPGLPLKKHWRVPASDALAGLGGLQLDLRSEAYAQLGAAGENSAYLRVVTAGADGKRVALSHFNKKSKGLFTRALVRAGIRHSTVDSLLEWANGAGFQLEHGAPGELDLVVENA</sequence>
<comment type="caution">
    <text evidence="1">The sequence shown here is derived from an EMBL/GenBank/DDBJ whole genome shotgun (WGS) entry which is preliminary data.</text>
</comment>